<dbReference type="SMART" id="SM00449">
    <property type="entry name" value="SPRY"/>
    <property type="match status" value="1"/>
</dbReference>
<keyword evidence="10" id="KW-1185">Reference proteome</keyword>
<dbReference type="Proteomes" id="UP001307889">
    <property type="component" value="Chromosome 1"/>
</dbReference>
<feature type="repeat" description="RCC1" evidence="5">
    <location>
        <begin position="452"/>
        <end position="504"/>
    </location>
</feature>
<dbReference type="InterPro" id="IPR001680">
    <property type="entry name" value="WD40_rpt"/>
</dbReference>
<dbReference type="PROSITE" id="PS50237">
    <property type="entry name" value="HECT"/>
    <property type="match status" value="1"/>
</dbReference>
<feature type="repeat" description="RCC1" evidence="5">
    <location>
        <begin position="3758"/>
        <end position="3809"/>
    </location>
</feature>
<feature type="repeat" description="RCC1" evidence="5">
    <location>
        <begin position="399"/>
        <end position="451"/>
    </location>
</feature>
<dbReference type="Pfam" id="PF25390">
    <property type="entry name" value="WD40_RLD"/>
    <property type="match status" value="2"/>
</dbReference>
<evidence type="ECO:0000313" key="10">
    <source>
        <dbReference type="Proteomes" id="UP001307889"/>
    </source>
</evidence>
<accession>A0ABN7A5V3</accession>
<proteinExistence type="predicted"/>
<feature type="repeat" description="WD" evidence="4">
    <location>
        <begin position="2959"/>
        <end position="2990"/>
    </location>
</feature>
<dbReference type="InterPro" id="IPR003877">
    <property type="entry name" value="SPRY_dom"/>
</dbReference>
<dbReference type="InterPro" id="IPR035768">
    <property type="entry name" value="SPRY_HERC1"/>
</dbReference>
<feature type="repeat" description="RCC1" evidence="5">
    <location>
        <begin position="659"/>
        <end position="711"/>
    </location>
</feature>
<feature type="repeat" description="RCC1" evidence="5">
    <location>
        <begin position="505"/>
        <end position="554"/>
    </location>
</feature>
<dbReference type="InterPro" id="IPR015943">
    <property type="entry name" value="WD40/YVTN_repeat-like_dom_sf"/>
</dbReference>
<dbReference type="PROSITE" id="PS50012">
    <property type="entry name" value="RCC1_3"/>
    <property type="match status" value="11"/>
</dbReference>
<dbReference type="InterPro" id="IPR000569">
    <property type="entry name" value="HECT_dom"/>
</dbReference>
<evidence type="ECO:0000256" key="4">
    <source>
        <dbReference type="PROSITE-ProRule" id="PRU00221"/>
    </source>
</evidence>
<keyword evidence="2 3" id="KW-0833">Ubl conjugation pathway</keyword>
<dbReference type="PRINTS" id="PR00633">
    <property type="entry name" value="RCCNDNSATION"/>
</dbReference>
<feature type="repeat" description="RCC1" evidence="5">
    <location>
        <begin position="3706"/>
        <end position="3757"/>
    </location>
</feature>
<dbReference type="InterPro" id="IPR036322">
    <property type="entry name" value="WD40_repeat_dom_sf"/>
</dbReference>
<dbReference type="SUPFAM" id="SSF56204">
    <property type="entry name" value="Hect, E3 ligase catalytic domain"/>
    <property type="match status" value="1"/>
</dbReference>
<dbReference type="PROSITE" id="PS50082">
    <property type="entry name" value="WD_REPEATS_2"/>
    <property type="match status" value="1"/>
</dbReference>
<feature type="repeat" description="RCC1" evidence="5">
    <location>
        <begin position="3601"/>
        <end position="3652"/>
    </location>
</feature>
<reference evidence="9 10" key="1">
    <citation type="submission" date="2023-09" db="EMBL/GenBank/DDBJ databases">
        <title>Nesidiocoris tenuis whole genome shotgun sequence.</title>
        <authorList>
            <person name="Shibata T."/>
            <person name="Shimoda M."/>
            <person name="Kobayashi T."/>
            <person name="Uehara T."/>
        </authorList>
    </citation>
    <scope>NUCLEOTIDE SEQUENCE [LARGE SCALE GENOMIC DNA]</scope>
    <source>
        <strain evidence="9 10">Japan</strain>
    </source>
</reference>
<dbReference type="Pfam" id="PF00400">
    <property type="entry name" value="WD40"/>
    <property type="match status" value="4"/>
</dbReference>
<feature type="repeat" description="RCC1" evidence="5">
    <location>
        <begin position="3810"/>
        <end position="3862"/>
    </location>
</feature>
<dbReference type="Gene3D" id="2.130.10.10">
    <property type="entry name" value="YVTN repeat-like/Quinoprotein amine dehydrogenase"/>
    <property type="match status" value="1"/>
</dbReference>
<dbReference type="PANTHER" id="PTHR22872:SF6">
    <property type="entry name" value="E3 UBIQUITIN-PROTEIN LIGASE HERC1-RELATED"/>
    <property type="match status" value="1"/>
</dbReference>
<dbReference type="Gene3D" id="2.130.10.30">
    <property type="entry name" value="Regulator of chromosome condensation 1/beta-lactamase-inhibitor protein II"/>
    <property type="match status" value="3"/>
</dbReference>
<evidence type="ECO:0000259" key="8">
    <source>
        <dbReference type="PROSITE" id="PS50237"/>
    </source>
</evidence>
<dbReference type="InterPro" id="IPR009091">
    <property type="entry name" value="RCC1/BLIP-II"/>
</dbReference>
<feature type="domain" description="B30.2/SPRY" evidence="7">
    <location>
        <begin position="1718"/>
        <end position="1912"/>
    </location>
</feature>
<evidence type="ECO:0000256" key="6">
    <source>
        <dbReference type="SAM" id="MobiDB-lite"/>
    </source>
</evidence>
<protein>
    <submittedName>
        <fullName evidence="9">HECT and RLD domain containing E3 ubiquitin protein ligase</fullName>
    </submittedName>
</protein>
<sequence>MSNPTYYFKPKWLDTLNSSWAAERIDTIATREGAQLLYDSLLANKELVTLSVPQPIVSRQMDYTASYSFNDLEQHIGTLLLAQQKLAKSTRTESTYCIVLNQRLTLLKRILYAYSAVRYESKDKMVQCASVLESDSSYSLMEMSHERSSLNGSQALVEVAVKSGLSLFFALLRQSWQFSQIPGAPKSTLCSDVLRTAFDVVKSLPPMSLANDNQLSTLGCDTLNRVCEFLAQMADPASEASPQDRQLSSELLLCICVQRGSLPYILEWILMALNCSSSESTIDRDFFVQSVTSMSRGAFNKIDVGDEKHLRLHKAAVLLMQVIVNLAADYTLGWGAPPTSDNGSDKCEVYVWGSNASCQLAEEKNEKIFFLKPRKAVSFQNVKQVEAGLHCTFVVHSTGEVTACGKGTYGRLGLGDSSSQCMLKKIPFDCKIKKLVSSKGSDGHSLALSDNGQVYSWGDGDFGKLGHGNTQTQRQPKLVEGPLQHSNVVQISVGYRHSAAVTSDGRLFIWGEGDMGRLGLGDDGSRNLPSLVPDLSGVGSVSCGANHTLVLSSDGRTVWSFGCGEGGKLGHGDTSNRYRPTVIENIQGLYIKKVIAGNQFSLALTSHGSVLVWGYGPCLGNGSSDNLCPLPTPVEDLSSLHVIDVSAGLEHVVVVTHDSHVLSWGHNSNGQCGLGNSTSPVLRPRRVVCLEGVPVHQVSAGANHTVAWTAPPVDRQVLMWHCPFCIELKERTFALLLQLLQTYCNDFDNSNFTPFDSKNEHEQFAVLCLRLLCAHLSLSHIAGTDTTKIYGSQAEPLRHYLFRLVDISIPKSISMIVTECLAVGASLLLPPLRQRLHLLQSLLPYGSTLTKGKKMLLSIIVASLEDRSQLRSLIVLCGVGNTGDSSQVSADYMLIENLLTTLLQNLSLNSLELLDVVESKLKNGDLDDSVWRSLLNNSCHLRDLLTFLHTHLLSHSSSTIDPFPLSSQGVDPIQPVGAKKLLQSHIKTLLPLAGQLFNRFGIIISNYPEYLNRLYDILYYSLAGFLLSNLVHSLLLFPVSYVQPLLADLIALLAPLDKFNRQLPIEADDSEANTPTATDPMPQNSWLWAVDLERALSLVVGQCFGGMVHGKQLSPEERESQFWLNKPIFNHGLEQLPAKYDIRHIIESFSPNVVKSFQAAQPGVYYITDKDLDDLGFKEDHFLRIIMEKNEKGYLFFSDRAMAEDPLLNNLREYAAANDFGNILDSVPLAFTLRLFLLALIKHTGVNPYYSDSWNDANMMELYKVTLRLRCCLLCYDKDCQDEHDLSDPMLPNMCDGSNEKLRRVCAQVENRSLFLLAAVHGPETISQSSDRMANTAAVRMMNSGRSGENKKLSDLCNTIMAFVVGSNEHKEFSLGNAEKSSPPDVSILYTAMIREQERAELRLTALHQILELLRTSRESADQGKVDNDECSTSTTLLSCVNEHLLSGCFGLCDELPCQQLYDYLENTKSCSSVTKKEIIEAIHAVYSMMIDSIKTYTAHAESGQSLKLQALKLYILSVRYFPQDLPHLVDNELLPALVNVSLMDPPSVLSKASNNLIRIISISVAVYAKELSADIIDKVVSVLQSYLQSIIKLLSPPSKTKDGSFLCSPDNKELEYRLSDLLLLIVSMCCSPVIQAVLSTSRWTNAFLQLLGTNDVGQSYLTVLKPRLLLLELLQKLLPFQLATNDEMEQFTRVLFSQLSANMWVIPPALADKAAWTKEMDLDVQLEKLTSSRPVANTITSEDCLPLMEIGFDSEKCQCCTVQGGNMLIHGHGGRGYGLGNVSISSGCYQWKFVLTKEHKGNEGTCIGLSKWPIQDYSHRTTKDMWLYRAYSGNLYHGGELRLSLPSFTQGDVITTVLDMDARTLSFGKNGDEPIIAFQDLDPGVPLYPCVMFYSTNPGEKVKITEMQISGAPRELLAGDPQCAPVPVLLVESYISLIRSLHNTDRWKTKVNECIVERLSQSKDILPDLKINPLVKDVSQSSNSASPAESGNVATNADETQIFPQTLSEGTLEQLCKKVWPALVVVGGLDHGLRVGGLCHHKQSGKKATILGTLKQGMTNVKVMWHDMDYAISDCPVTSLEPYEDVAFDTSRLPRLSADVWISLARLCGFTAEMELPDCHLTQEEEEAISQSSSEPDEGAKKTQCFSKSVESLTNQIVTNIIGEVVRRGSVELTPQSSEDLESQQKAIDANVAAKWAVTGKLLECEYKVLLLSMISLCSMRALGTLLNCNKYSELLVDPSSLLTPFSKDAKKDDEEKSSKEDDFEVEKSLRETLRYVLSCFVESSIVLFNPAWLINVKDLERVIGVIYSNYVKSSAEHRHRVPQLEARLKAFGNSPKLISAVSQPANDSSVTAEHNQPSTSSRLSYRHAPWVVPGYMTSTSAVGPRSCGFGDKLVSSSASSVTSTSMRSPSPSQLPIAGPLLEMGFSLKHIQKAVLATGNSGELAAASINQLATWMLENPSIDSDMVSVDVSAALPEPPGLAYHEMRLTNVSYGAYFYEVLDADSPLQRRCVAQRRPRCADIRNYLVERSVSPFIDRCREREHVRGEANPLCSQSTQTLVDIAVNTLSSSSSSSISTSSQCTLCRRSYAHLNSHMHSVHPGCGVAWAPGTCGQVYGNDYILCSDCLDMYSGVRDERQSSSSQLHIPNLLTDTTIIQEGPSISLDGPVDLIKLDVQFRVFCDHSASSMLPDPVPFDSVDPLGSSFIPPVTSPSSKRNATSAGVGCSVSSDTPLGEQAAILTNSKDRILALKKTTRANQTAIARSVVMNALGHLTTSGPNSNLSEGLFAMGLDDIRKVVRLMTLMAGSQSSALSNLSAAIGSIISTDQNSSKLVVYICAQELLNLAQNGEPSAGSAESSLAVTQSLVEMLTSHSGSLFNDEEKIPGSPVDGKTPSPLFLANALAACVMSNKLSSNYRQWATQQLVVCLAMKSTVLPNHILETLNMADLSGVLERSPVFFAQGHDNRISNLVWNHAILHFASSGYDGTVRIWCHETGVLEQTLVYRKSLNAFGSLHGELVSNLCWSHSGTYLAASMGNSINVWQFKDDGTASGECFVDCETDWITALCWPTKCENELRSATLLMGCINGSVSMVTIKNKSSKKDELPNCSQPNASVIQISWFQENKPFAVAFSDGSIRIALKENVLNVLTIKAYNSSICACVWDPTGRYLALCANQDKVCKIYSVNRDLSWQLDMSLQHDHDPSTISWSPFVGKGTKPLLLCVGTVTGMIYVWLLPQSDNSGDEPQLFYSLQGHLFNPITCLAVNDNGTLLASGCGKGTSGVLNLWSLIDGCVVQTSPGTGGVQALTWLNSDSLAVAFNRSKDITILKCCTLSSVLPKSRQHLMRRGIFGLQTAPCLTSLLETLPVMLFKQHAYETPLVNSGQQLIYSDYFKCMIALSLSLSLDDALCYNQNAPNDSESRSLVAETSWLHTVSLASKIAEAIVCRTPFPTDFIAQKPDIAKPEYWAMAVDNQAWSIKQDEEIMSWATTQPQDWQLGSKCEAYLWGNGRHGQLAEIGHSSHRPALCESFSNAQQIICGQNCTFVIQANGAVLSCGEGSYGRLGQGHADDLHSLSIISSLQGFVIIQLATSRGSDGHSLALAESGEVFSWGDGDYGKLGHGNSDRQRRPRQIEALQGEDVVQVSCGFKHSAVVTYDGKLFTFGNGDYGRLGHGSASNKKLPERVTALMGFKVGQVACGLNHTVCVSTNGTMVWSFGDGDYGKLGLGNTVTYNTPQKVEALIGEVIKKVCCGSQFTVFLTMDGKVFTCGIERLIGLPECRYSNHSRPQMVSSLSTHFIEDIAVGAEHTLALSSGGCVFGWGNNSDAQLGLGHSALAAKQPLLIAFLSDKGIKQVSTGRTHSAAWTVPPVPRRKPGVSRSAQFGLPSSVPAQYGHLQNTPIPAIQARLSLLHQFSDTLYSCWMFLPLCSLDVAWSQTTPYSWLGSQVLRPLLSTRVYTLPLVRCLGRTMVQGRNYGPQVTVSRLTATRKSSSTIEPIFMQVARQVVKMKASDLRLPSRAWKVKLVGEGADDAGGVFDDTITELCEEMLNGTVPLLIPTPNTLNETGYSRDRFLLNPSLTEAHHLQWFKFLGILLGVAVRTKKPIALPLSSIVWKLLVRESVTWDDLEENDALYAQSLRGIRDIHKSGVTEETFHEVIPLECFEGTSWTGKMVPILPAGRSIPLTYHNRMQYVEQAVSFRLHEMDLQVNAVREGMAWLIPVPLLSLMTASHFELLVCGLPHISISLLKKIVRYRDLEAGSPLIQWLWQALESFTDAEKVLFMRFVSGRSRLPANLADVSQRFQVMKVDRAVDGLPTAQTCFSQLRLPPYSRIEMRPMSFPTNIETYQVQRHIVTEIIVPVNT</sequence>
<feature type="repeat" description="RCC1" evidence="5">
    <location>
        <begin position="608"/>
        <end position="658"/>
    </location>
</feature>
<evidence type="ECO:0000256" key="1">
    <source>
        <dbReference type="ARBA" id="ARBA00022737"/>
    </source>
</evidence>
<dbReference type="InterPro" id="IPR013320">
    <property type="entry name" value="ConA-like_dom_sf"/>
</dbReference>
<dbReference type="Pfam" id="PF00632">
    <property type="entry name" value="HECT"/>
    <property type="match status" value="1"/>
</dbReference>
<keyword evidence="4" id="KW-0853">WD repeat</keyword>
<dbReference type="Pfam" id="PF00622">
    <property type="entry name" value="SPRY"/>
    <property type="match status" value="1"/>
</dbReference>
<dbReference type="InterPro" id="IPR043136">
    <property type="entry name" value="B30.2/SPRY_sf"/>
</dbReference>
<dbReference type="CDD" id="cd14401">
    <property type="entry name" value="UBA_HERC1"/>
    <property type="match status" value="1"/>
</dbReference>
<name>A0ABN7A5V3_9HEMI</name>
<feature type="region of interest" description="Disordered" evidence="6">
    <location>
        <begin position="2344"/>
        <end position="2363"/>
    </location>
</feature>
<evidence type="ECO:0000313" key="9">
    <source>
        <dbReference type="EMBL" id="BES87248.1"/>
    </source>
</evidence>
<dbReference type="EMBL" id="AP028909">
    <property type="protein sequence ID" value="BES87248.1"/>
    <property type="molecule type" value="Genomic_DNA"/>
</dbReference>
<dbReference type="InterPro" id="IPR001870">
    <property type="entry name" value="B30.2/SPRY"/>
</dbReference>
<dbReference type="CDD" id="cd00078">
    <property type="entry name" value="HECTc"/>
    <property type="match status" value="1"/>
</dbReference>
<evidence type="ECO:0000256" key="5">
    <source>
        <dbReference type="PROSITE-ProRule" id="PRU00235"/>
    </source>
</evidence>
<dbReference type="PROSITE" id="PS00626">
    <property type="entry name" value="RCC1_2"/>
    <property type="match status" value="3"/>
</dbReference>
<keyword evidence="1" id="KW-0677">Repeat</keyword>
<dbReference type="InterPro" id="IPR051625">
    <property type="entry name" value="Signaling_Regulatory_Domain"/>
</dbReference>
<dbReference type="SUPFAM" id="SSF49899">
    <property type="entry name" value="Concanavalin A-like lectins/glucanases"/>
    <property type="match status" value="1"/>
</dbReference>
<dbReference type="InterPro" id="IPR000408">
    <property type="entry name" value="Reg_chr_condens"/>
</dbReference>
<feature type="repeat" description="RCC1" evidence="5">
    <location>
        <begin position="3653"/>
        <end position="3704"/>
    </location>
</feature>
<dbReference type="InterPro" id="IPR058923">
    <property type="entry name" value="RCC1-like_dom"/>
</dbReference>
<evidence type="ECO:0000256" key="2">
    <source>
        <dbReference type="ARBA" id="ARBA00022786"/>
    </source>
</evidence>
<dbReference type="Gene3D" id="3.30.2160.10">
    <property type="entry name" value="Hect, E3 ligase catalytic domain"/>
    <property type="match status" value="1"/>
</dbReference>
<feature type="domain" description="HECT" evidence="8">
    <location>
        <begin position="4003"/>
        <end position="4327"/>
    </location>
</feature>
<dbReference type="SMART" id="SM00119">
    <property type="entry name" value="HECTc"/>
    <property type="match status" value="1"/>
</dbReference>
<dbReference type="SMART" id="SM00320">
    <property type="entry name" value="WD40"/>
    <property type="match status" value="6"/>
</dbReference>
<dbReference type="Gene3D" id="2.60.120.920">
    <property type="match status" value="1"/>
</dbReference>
<organism evidence="9 10">
    <name type="scientific">Nesidiocoris tenuis</name>
    <dbReference type="NCBI Taxonomy" id="355587"/>
    <lineage>
        <taxon>Eukaryota</taxon>
        <taxon>Metazoa</taxon>
        <taxon>Ecdysozoa</taxon>
        <taxon>Arthropoda</taxon>
        <taxon>Hexapoda</taxon>
        <taxon>Insecta</taxon>
        <taxon>Pterygota</taxon>
        <taxon>Neoptera</taxon>
        <taxon>Paraneoptera</taxon>
        <taxon>Hemiptera</taxon>
        <taxon>Heteroptera</taxon>
        <taxon>Panheteroptera</taxon>
        <taxon>Cimicomorpha</taxon>
        <taxon>Miridae</taxon>
        <taxon>Dicyphina</taxon>
        <taxon>Nesidiocoris</taxon>
    </lineage>
</organism>
<dbReference type="Pfam" id="PF00415">
    <property type="entry name" value="RCC1"/>
    <property type="match status" value="2"/>
</dbReference>
<dbReference type="CDD" id="cd12881">
    <property type="entry name" value="SPRY_HERC1"/>
    <property type="match status" value="1"/>
</dbReference>
<evidence type="ECO:0000259" key="7">
    <source>
        <dbReference type="PROSITE" id="PS50188"/>
    </source>
</evidence>
<feature type="repeat" description="RCC1" evidence="5">
    <location>
        <begin position="556"/>
        <end position="607"/>
    </location>
</feature>
<gene>
    <name evidence="9" type="ORF">NTJ_00053</name>
</gene>
<dbReference type="PROSITE" id="PS50188">
    <property type="entry name" value="B302_SPRY"/>
    <property type="match status" value="1"/>
</dbReference>
<evidence type="ECO:0000256" key="3">
    <source>
        <dbReference type="PROSITE-ProRule" id="PRU00104"/>
    </source>
</evidence>
<dbReference type="SUPFAM" id="SSF50978">
    <property type="entry name" value="WD40 repeat-like"/>
    <property type="match status" value="1"/>
</dbReference>
<dbReference type="InterPro" id="IPR035983">
    <property type="entry name" value="Hect_E3_ubiquitin_ligase"/>
</dbReference>
<feature type="active site" description="Glycyl thioester intermediate" evidence="3">
    <location>
        <position position="4313"/>
    </location>
</feature>
<dbReference type="PANTHER" id="PTHR22872">
    <property type="entry name" value="BTK-BINDING PROTEIN-RELATED"/>
    <property type="match status" value="1"/>
</dbReference>
<dbReference type="SUPFAM" id="SSF50985">
    <property type="entry name" value="RCC1/BLIP-II"/>
    <property type="match status" value="2"/>
</dbReference>
<dbReference type="PROSITE" id="PS50294">
    <property type="entry name" value="WD_REPEATS_REGION"/>
    <property type="match status" value="1"/>
</dbReference>
<dbReference type="Gene3D" id="3.30.2410.10">
    <property type="entry name" value="Hect, E3 ligase catalytic domain"/>
    <property type="match status" value="1"/>
</dbReference>
<dbReference type="Gene3D" id="3.90.1750.10">
    <property type="entry name" value="Hect, E3 ligase catalytic domains"/>
    <property type="match status" value="1"/>
</dbReference>